<evidence type="ECO:0000256" key="1">
    <source>
        <dbReference type="SAM" id="Phobius"/>
    </source>
</evidence>
<keyword evidence="1" id="KW-0812">Transmembrane</keyword>
<dbReference type="AlphaFoldDB" id="A0A1G2JPH1"/>
<evidence type="ECO:0000313" key="2">
    <source>
        <dbReference type="EMBL" id="OGZ88190.1"/>
    </source>
</evidence>
<organism evidence="2 3">
    <name type="scientific">Candidatus Staskawiczbacteria bacterium RIFOXYD1_FULL_32_13</name>
    <dbReference type="NCBI Taxonomy" id="1802234"/>
    <lineage>
        <taxon>Bacteria</taxon>
        <taxon>Candidatus Staskawicziibacteriota</taxon>
    </lineage>
</organism>
<dbReference type="InterPro" id="IPR012902">
    <property type="entry name" value="N_methyl_site"/>
</dbReference>
<proteinExistence type="predicted"/>
<dbReference type="Pfam" id="PF07963">
    <property type="entry name" value="N_methyl"/>
    <property type="match status" value="1"/>
</dbReference>
<keyword evidence="1" id="KW-0472">Membrane</keyword>
<comment type="caution">
    <text evidence="2">The sequence shown here is derived from an EMBL/GenBank/DDBJ whole genome shotgun (WGS) entry which is preliminary data.</text>
</comment>
<protein>
    <recommendedName>
        <fullName evidence="4">Prepilin-type N-terminal cleavage/methylation domain-containing protein</fullName>
    </recommendedName>
</protein>
<keyword evidence="1" id="KW-1133">Transmembrane helix</keyword>
<reference evidence="2 3" key="1">
    <citation type="journal article" date="2016" name="Nat. Commun.">
        <title>Thousands of microbial genomes shed light on interconnected biogeochemical processes in an aquifer system.</title>
        <authorList>
            <person name="Anantharaman K."/>
            <person name="Brown C.T."/>
            <person name="Hug L.A."/>
            <person name="Sharon I."/>
            <person name="Castelle C.J."/>
            <person name="Probst A.J."/>
            <person name="Thomas B.C."/>
            <person name="Singh A."/>
            <person name="Wilkins M.J."/>
            <person name="Karaoz U."/>
            <person name="Brodie E.L."/>
            <person name="Williams K.H."/>
            <person name="Hubbard S.S."/>
            <person name="Banfield J.F."/>
        </authorList>
    </citation>
    <scope>NUCLEOTIDE SEQUENCE [LARGE SCALE GENOMIC DNA]</scope>
</reference>
<dbReference type="Proteomes" id="UP000178935">
    <property type="component" value="Unassembled WGS sequence"/>
</dbReference>
<name>A0A1G2JPH1_9BACT</name>
<feature type="transmembrane region" description="Helical" evidence="1">
    <location>
        <begin position="12"/>
        <end position="33"/>
    </location>
</feature>
<accession>A0A1G2JPH1</accession>
<evidence type="ECO:0000313" key="3">
    <source>
        <dbReference type="Proteomes" id="UP000178935"/>
    </source>
</evidence>
<gene>
    <name evidence="2" type="ORF">A2561_05295</name>
</gene>
<dbReference type="NCBIfam" id="TIGR02532">
    <property type="entry name" value="IV_pilin_GFxxxE"/>
    <property type="match status" value="1"/>
</dbReference>
<dbReference type="EMBL" id="MHPU01000029">
    <property type="protein sequence ID" value="OGZ88190.1"/>
    <property type="molecule type" value="Genomic_DNA"/>
</dbReference>
<sequence length="202" mass="21690">MKNKGFTIIELMVVIAVISILMILVANLLVSVLSGSNQQFLAMTNVDQAVSVSTKFTNDLRNATNGVDGSFPLYIADVNQIIFYSNSSGALNANRIRYYLSGTTLYRGVVTPTGSPLTYNLASEVVKPVQTDIANGANSIFTYFDGDYAGTGSALVQPVNINNIKYIKMNLIILKKSQANSTDTFSVSAGGVIRNLKTNLGN</sequence>
<evidence type="ECO:0008006" key="4">
    <source>
        <dbReference type="Google" id="ProtNLM"/>
    </source>
</evidence>